<gene>
    <name evidence="2" type="ORF">KIPB_011330</name>
</gene>
<evidence type="ECO:0000256" key="1">
    <source>
        <dbReference type="SAM" id="MobiDB-lite"/>
    </source>
</evidence>
<feature type="non-terminal residue" evidence="2">
    <location>
        <position position="1"/>
    </location>
</feature>
<sequence length="254" mass="27973">LHGRKEIETLRERAAESEREGARLSERAAESERERETLSQRVAELEAERHTPSPAFTSFSPSALEGVHTLTERARGFDGEALAVAVKNLKVYLPLVQGIAPQAQKLRDFVKKNERSKLVTKKCSTLSASLVQMHSAYHTSLASLTALHFEPGDAMQIVRSASALLVSISAVKGISLPQDRASLSLADTRKYFQVEKFNQAVRDLMELIGPVIDCQATIEQCMKDIKGLETPDTESLTALDQECGTLLDTLQRLA</sequence>
<dbReference type="AlphaFoldDB" id="A0A9K3D7V4"/>
<evidence type="ECO:0000313" key="2">
    <source>
        <dbReference type="EMBL" id="GIQ88969.1"/>
    </source>
</evidence>
<protein>
    <submittedName>
        <fullName evidence="2">Uncharacterized protein</fullName>
    </submittedName>
</protein>
<organism evidence="2 3">
    <name type="scientific">Kipferlia bialata</name>
    <dbReference type="NCBI Taxonomy" id="797122"/>
    <lineage>
        <taxon>Eukaryota</taxon>
        <taxon>Metamonada</taxon>
        <taxon>Carpediemonas-like organisms</taxon>
        <taxon>Kipferlia</taxon>
    </lineage>
</organism>
<proteinExistence type="predicted"/>
<comment type="caution">
    <text evidence="2">The sequence shown here is derived from an EMBL/GenBank/DDBJ whole genome shotgun (WGS) entry which is preliminary data.</text>
</comment>
<dbReference type="Proteomes" id="UP000265618">
    <property type="component" value="Unassembled WGS sequence"/>
</dbReference>
<feature type="non-terminal residue" evidence="2">
    <location>
        <position position="254"/>
    </location>
</feature>
<evidence type="ECO:0000313" key="3">
    <source>
        <dbReference type="Proteomes" id="UP000265618"/>
    </source>
</evidence>
<reference evidence="2 3" key="1">
    <citation type="journal article" date="2018" name="PLoS ONE">
        <title>The draft genome of Kipferlia bialata reveals reductive genome evolution in fornicate parasites.</title>
        <authorList>
            <person name="Tanifuji G."/>
            <person name="Takabayashi S."/>
            <person name="Kume K."/>
            <person name="Takagi M."/>
            <person name="Nakayama T."/>
            <person name="Kamikawa R."/>
            <person name="Inagaki Y."/>
            <person name="Hashimoto T."/>
        </authorList>
    </citation>
    <scope>NUCLEOTIDE SEQUENCE [LARGE SCALE GENOMIC DNA]</scope>
    <source>
        <strain evidence="2">NY0173</strain>
    </source>
</reference>
<dbReference type="EMBL" id="BDIP01004567">
    <property type="protein sequence ID" value="GIQ88969.1"/>
    <property type="molecule type" value="Genomic_DNA"/>
</dbReference>
<keyword evidence="3" id="KW-1185">Reference proteome</keyword>
<name>A0A9K3D7V4_9EUKA</name>
<feature type="region of interest" description="Disordered" evidence="1">
    <location>
        <begin position="1"/>
        <end position="40"/>
    </location>
</feature>
<accession>A0A9K3D7V4</accession>